<name>A0AAC9NKE6_VIRHA</name>
<proteinExistence type="predicted"/>
<reference evidence="1 2" key="1">
    <citation type="submission" date="2016-11" db="EMBL/GenBank/DDBJ databases">
        <title>Complete genome sequencing of Virgibacillus halodenitrificans PDB-F2.</title>
        <authorList>
            <person name="Sun Z."/>
            <person name="Zhou Y."/>
            <person name="Li H."/>
        </authorList>
    </citation>
    <scope>NUCLEOTIDE SEQUENCE [LARGE SCALE GENOMIC DNA]</scope>
    <source>
        <strain evidence="1 2">PDB-F2</strain>
    </source>
</reference>
<dbReference type="EMBL" id="CP017962">
    <property type="protein sequence ID" value="APC47815.1"/>
    <property type="molecule type" value="Genomic_DNA"/>
</dbReference>
<dbReference type="KEGG" id="vhl:BME96_06355"/>
<dbReference type="AlphaFoldDB" id="A0AAC9NKE6"/>
<dbReference type="Proteomes" id="UP000182945">
    <property type="component" value="Chromosome"/>
</dbReference>
<evidence type="ECO:0008006" key="3">
    <source>
        <dbReference type="Google" id="ProtNLM"/>
    </source>
</evidence>
<gene>
    <name evidence="1" type="ORF">BME96_06355</name>
</gene>
<sequence length="70" mass="7957">MGVIVRKCRLCENEMEVGPFTLCSTCLKDREKIFLFISENPRSSMKQISSSTDIPLEKIHKLALGKVTKK</sequence>
<accession>A0AAC9NKE6</accession>
<protein>
    <recommendedName>
        <fullName evidence="3">Flagellar protein</fullName>
    </recommendedName>
</protein>
<organism evidence="1 2">
    <name type="scientific">Virgibacillus halodenitrificans</name>
    <name type="common">Bacillus halodenitrificans</name>
    <dbReference type="NCBI Taxonomy" id="1482"/>
    <lineage>
        <taxon>Bacteria</taxon>
        <taxon>Bacillati</taxon>
        <taxon>Bacillota</taxon>
        <taxon>Bacilli</taxon>
        <taxon>Bacillales</taxon>
        <taxon>Bacillaceae</taxon>
        <taxon>Virgibacillus</taxon>
    </lineage>
</organism>
<evidence type="ECO:0000313" key="1">
    <source>
        <dbReference type="EMBL" id="APC47815.1"/>
    </source>
</evidence>
<evidence type="ECO:0000313" key="2">
    <source>
        <dbReference type="Proteomes" id="UP000182945"/>
    </source>
</evidence>